<comment type="caution">
    <text evidence="2">The sequence shown here is derived from an EMBL/GenBank/DDBJ whole genome shotgun (WGS) entry which is preliminary data.</text>
</comment>
<feature type="chain" id="PRO_5046553212" evidence="1">
    <location>
        <begin position="27"/>
        <end position="243"/>
    </location>
</feature>
<keyword evidence="3" id="KW-1185">Reference proteome</keyword>
<dbReference type="Pfam" id="PF19515">
    <property type="entry name" value="DUF6048"/>
    <property type="match status" value="1"/>
</dbReference>
<dbReference type="Proteomes" id="UP001416393">
    <property type="component" value="Unassembled WGS sequence"/>
</dbReference>
<dbReference type="EMBL" id="JAZHYP010000012">
    <property type="protein sequence ID" value="MEN3325123.1"/>
    <property type="molecule type" value="Genomic_DNA"/>
</dbReference>
<gene>
    <name evidence="2" type="ORF">VP395_15400</name>
</gene>
<dbReference type="InterPro" id="IPR046111">
    <property type="entry name" value="DUF6048"/>
</dbReference>
<accession>A0ABV0ADV2</accession>
<evidence type="ECO:0000313" key="3">
    <source>
        <dbReference type="Proteomes" id="UP001416393"/>
    </source>
</evidence>
<organism evidence="2 3">
    <name type="scientific">Mariniflexile soesokkakense</name>
    <dbReference type="NCBI Taxonomy" id="1343160"/>
    <lineage>
        <taxon>Bacteria</taxon>
        <taxon>Pseudomonadati</taxon>
        <taxon>Bacteroidota</taxon>
        <taxon>Flavobacteriia</taxon>
        <taxon>Flavobacteriales</taxon>
        <taxon>Flavobacteriaceae</taxon>
        <taxon>Mariniflexile</taxon>
    </lineage>
</organism>
<dbReference type="RefSeq" id="WP_346242923.1">
    <property type="nucleotide sequence ID" value="NZ_JAZHYP010000012.1"/>
</dbReference>
<sequence>MKQKHILTYFISSLTCMLLFSVSLKAQNDSIANTLKDSIKIKEKYGLRVGGDIGKLIRSFVDDDYTGFEISGDFRLKKRLYIAGEIGIEEKNTTTDYLDVTTSGSYLKAGIDYNLYQNWLDMDNMIYAGFRIGASTFNQKLNSYTIYNTDPYWSPQFTSADLQEFNGLTAFWGELILGIKTELLTNLYLGLNLQLKVLASETKPNNFENIYIPGFNKTYDSSGIGAGYSYTLSYRIPIYKKDK</sequence>
<name>A0ABV0ADV2_9FLAO</name>
<evidence type="ECO:0000313" key="2">
    <source>
        <dbReference type="EMBL" id="MEN3325123.1"/>
    </source>
</evidence>
<evidence type="ECO:0000256" key="1">
    <source>
        <dbReference type="SAM" id="SignalP"/>
    </source>
</evidence>
<protein>
    <submittedName>
        <fullName evidence="2">DUF6048 family protein</fullName>
    </submittedName>
</protein>
<feature type="signal peptide" evidence="1">
    <location>
        <begin position="1"/>
        <end position="26"/>
    </location>
</feature>
<reference evidence="2 3" key="1">
    <citation type="submission" date="2024-01" db="EMBL/GenBank/DDBJ databases">
        <title>Mariniflexile litorale sp. nov., isolated from the shallow sediments of the Sea of Japan.</title>
        <authorList>
            <person name="Romanenko L."/>
            <person name="Bystritskaya E."/>
            <person name="Isaeva M."/>
        </authorList>
    </citation>
    <scope>NUCLEOTIDE SEQUENCE [LARGE SCALE GENOMIC DNA]</scope>
    <source>
        <strain evidence="2 3">KCTC 32427</strain>
    </source>
</reference>
<keyword evidence="1" id="KW-0732">Signal</keyword>
<proteinExistence type="predicted"/>